<keyword evidence="2" id="KW-0812">Transmembrane</keyword>
<keyword evidence="2" id="KW-1133">Transmembrane helix</keyword>
<dbReference type="AlphaFoldDB" id="A0A511Z0J1"/>
<dbReference type="EMBL" id="BJYK01000009">
    <property type="protein sequence ID" value="GEN80981.1"/>
    <property type="molecule type" value="Genomic_DNA"/>
</dbReference>
<keyword evidence="4" id="KW-1185">Reference proteome</keyword>
<feature type="compositionally biased region" description="Low complexity" evidence="1">
    <location>
        <begin position="59"/>
        <end position="72"/>
    </location>
</feature>
<evidence type="ECO:0000256" key="1">
    <source>
        <dbReference type="SAM" id="MobiDB-lite"/>
    </source>
</evidence>
<dbReference type="RefSeq" id="WP_034249225.1">
    <property type="nucleotide sequence ID" value="NZ_BJYK01000009.1"/>
</dbReference>
<feature type="transmembrane region" description="Helical" evidence="2">
    <location>
        <begin position="21"/>
        <end position="39"/>
    </location>
</feature>
<dbReference type="Proteomes" id="UP000321484">
    <property type="component" value="Unassembled WGS sequence"/>
</dbReference>
<evidence type="ECO:0000256" key="2">
    <source>
        <dbReference type="SAM" id="Phobius"/>
    </source>
</evidence>
<gene>
    <name evidence="3" type="ORF">AFE02nite_27150</name>
</gene>
<comment type="caution">
    <text evidence="3">The sequence shown here is derived from an EMBL/GenBank/DDBJ whole genome shotgun (WGS) entry which is preliminary data.</text>
</comment>
<protein>
    <recommendedName>
        <fullName evidence="5">DUF4232 domain-containing protein</fullName>
    </recommendedName>
</protein>
<organism evidence="3 4">
    <name type="scientific">Actinotalea fermentans</name>
    <dbReference type="NCBI Taxonomy" id="43671"/>
    <lineage>
        <taxon>Bacteria</taxon>
        <taxon>Bacillati</taxon>
        <taxon>Actinomycetota</taxon>
        <taxon>Actinomycetes</taxon>
        <taxon>Micrococcales</taxon>
        <taxon>Cellulomonadaceae</taxon>
        <taxon>Actinotalea</taxon>
    </lineage>
</organism>
<proteinExistence type="predicted"/>
<evidence type="ECO:0000313" key="3">
    <source>
        <dbReference type="EMBL" id="GEN80981.1"/>
    </source>
</evidence>
<accession>A0A511Z0J1</accession>
<keyword evidence="2" id="KW-0472">Membrane</keyword>
<dbReference type="OrthoDB" id="5189092at2"/>
<evidence type="ECO:0008006" key="5">
    <source>
        <dbReference type="Google" id="ProtNLM"/>
    </source>
</evidence>
<sequence length="205" mass="21097">MSTVLRGLEPQPRWVYWIRRAVVALAALLVLVLIWAIFLRGDGGSDEPTDPAAEPAVGETEAADAPDTSDTTASRACAAGDLQLALTSDATSYAPGATPTFAVTLTNAADSSCTVDAGNASVEVVVTSGSDRIWSSLDCAVEGAEGAERMLLLATGAQEAASVPWARVRSDATCSSGLPEPRAGTYHAKATLVGAESNDLVFTLE</sequence>
<feature type="region of interest" description="Disordered" evidence="1">
    <location>
        <begin position="45"/>
        <end position="72"/>
    </location>
</feature>
<evidence type="ECO:0000313" key="4">
    <source>
        <dbReference type="Proteomes" id="UP000321484"/>
    </source>
</evidence>
<name>A0A511Z0J1_9CELL</name>
<reference evidence="3 4" key="1">
    <citation type="submission" date="2019-07" db="EMBL/GenBank/DDBJ databases">
        <title>Whole genome shotgun sequence of Actinotalea fermentans NBRC 105374.</title>
        <authorList>
            <person name="Hosoyama A."/>
            <person name="Uohara A."/>
            <person name="Ohji S."/>
            <person name="Ichikawa N."/>
        </authorList>
    </citation>
    <scope>NUCLEOTIDE SEQUENCE [LARGE SCALE GENOMIC DNA]</scope>
    <source>
        <strain evidence="3 4">NBRC 105374</strain>
    </source>
</reference>